<dbReference type="GO" id="GO:0009055">
    <property type="term" value="F:electron transfer activity"/>
    <property type="evidence" value="ECO:0007669"/>
    <property type="project" value="InterPro"/>
</dbReference>
<proteinExistence type="predicted"/>
<evidence type="ECO:0000313" key="7">
    <source>
        <dbReference type="Proteomes" id="UP000220836"/>
    </source>
</evidence>
<gene>
    <name evidence="6" type="ORF">PEV8663_01687</name>
</gene>
<dbReference type="InterPro" id="IPR036909">
    <property type="entry name" value="Cyt_c-like_dom_sf"/>
</dbReference>
<dbReference type="RefSeq" id="WP_097804207.1">
    <property type="nucleotide sequence ID" value="NZ_FXYH01000005.1"/>
</dbReference>
<name>A0A238K8Y7_9RHOB</name>
<evidence type="ECO:0000256" key="2">
    <source>
        <dbReference type="ARBA" id="ARBA00022723"/>
    </source>
</evidence>
<evidence type="ECO:0000313" key="6">
    <source>
        <dbReference type="EMBL" id="SMX39360.1"/>
    </source>
</evidence>
<evidence type="ECO:0000259" key="5">
    <source>
        <dbReference type="PROSITE" id="PS51007"/>
    </source>
</evidence>
<evidence type="ECO:0000256" key="4">
    <source>
        <dbReference type="PROSITE-ProRule" id="PRU00433"/>
    </source>
</evidence>
<evidence type="ECO:0000256" key="1">
    <source>
        <dbReference type="ARBA" id="ARBA00022617"/>
    </source>
</evidence>
<dbReference type="PROSITE" id="PS51007">
    <property type="entry name" value="CYTC"/>
    <property type="match status" value="1"/>
</dbReference>
<evidence type="ECO:0000256" key="3">
    <source>
        <dbReference type="ARBA" id="ARBA00023004"/>
    </source>
</evidence>
<dbReference type="SUPFAM" id="SSF46626">
    <property type="entry name" value="Cytochrome c"/>
    <property type="match status" value="1"/>
</dbReference>
<dbReference type="GO" id="GO:0046872">
    <property type="term" value="F:metal ion binding"/>
    <property type="evidence" value="ECO:0007669"/>
    <property type="project" value="UniProtKB-KW"/>
</dbReference>
<organism evidence="6 7">
    <name type="scientific">Pelagimonas varians</name>
    <dbReference type="NCBI Taxonomy" id="696760"/>
    <lineage>
        <taxon>Bacteria</taxon>
        <taxon>Pseudomonadati</taxon>
        <taxon>Pseudomonadota</taxon>
        <taxon>Alphaproteobacteria</taxon>
        <taxon>Rhodobacterales</taxon>
        <taxon>Roseobacteraceae</taxon>
        <taxon>Pelagimonas</taxon>
    </lineage>
</organism>
<feature type="domain" description="Cytochrome c" evidence="5">
    <location>
        <begin position="111"/>
        <end position="235"/>
    </location>
</feature>
<protein>
    <recommendedName>
        <fullName evidence="5">Cytochrome c domain-containing protein</fullName>
    </recommendedName>
</protein>
<accession>A0A238K8Y7</accession>
<dbReference type="Proteomes" id="UP000220836">
    <property type="component" value="Unassembled WGS sequence"/>
</dbReference>
<dbReference type="EMBL" id="FXYH01000005">
    <property type="protein sequence ID" value="SMX39360.1"/>
    <property type="molecule type" value="Genomic_DNA"/>
</dbReference>
<keyword evidence="1 4" id="KW-0349">Heme</keyword>
<dbReference type="OrthoDB" id="7365807at2"/>
<dbReference type="AlphaFoldDB" id="A0A238K8Y7"/>
<keyword evidence="2 4" id="KW-0479">Metal-binding</keyword>
<keyword evidence="7" id="KW-1185">Reference proteome</keyword>
<keyword evidence="3 4" id="KW-0408">Iron</keyword>
<sequence length="246" mass="27020">MRIGLFITLLLLLPLTAVAEDRLVRLYVPQGLAETGLLKHILPRFSLKTQIKVELVSDPAQADIALGADGRPLFQGGQTVWHVKRQREGHAGTDRFAKWLRSEVGMRTITGFAPQGTALFTPPPETVAEAEDMTLEGNSVLGHTTSKTKCARCHVVDEATRLTSIGSTPSFFVLRSLSDWQERFATFYDLNPHPSFTQVADLTDPFPLDRPPPIVPVEMTLDEISAILAYVSGLQAADLGKPLVHQ</sequence>
<dbReference type="GO" id="GO:0020037">
    <property type="term" value="F:heme binding"/>
    <property type="evidence" value="ECO:0007669"/>
    <property type="project" value="InterPro"/>
</dbReference>
<dbReference type="InterPro" id="IPR009056">
    <property type="entry name" value="Cyt_c-like_dom"/>
</dbReference>
<reference evidence="6 7" key="1">
    <citation type="submission" date="2017-05" db="EMBL/GenBank/DDBJ databases">
        <authorList>
            <person name="Song R."/>
            <person name="Chenine A.L."/>
            <person name="Ruprecht R.M."/>
        </authorList>
    </citation>
    <scope>NUCLEOTIDE SEQUENCE [LARGE SCALE GENOMIC DNA]</scope>
    <source>
        <strain evidence="6 7">CECT 8663</strain>
    </source>
</reference>